<dbReference type="RefSeq" id="XP_045953326.1">
    <property type="nucleotide sequence ID" value="XM_046108140.1"/>
</dbReference>
<dbReference type="GeneID" id="70137031"/>
<name>A0A9P8RJ37_9PEZI</name>
<accession>A0A9P8RJ37</accession>
<reference evidence="2" key="1">
    <citation type="journal article" date="2021" name="Nat. Commun.">
        <title>Genetic determinants of endophytism in the Arabidopsis root mycobiome.</title>
        <authorList>
            <person name="Mesny F."/>
            <person name="Miyauchi S."/>
            <person name="Thiergart T."/>
            <person name="Pickel B."/>
            <person name="Atanasova L."/>
            <person name="Karlsson M."/>
            <person name="Huettel B."/>
            <person name="Barry K.W."/>
            <person name="Haridas S."/>
            <person name="Chen C."/>
            <person name="Bauer D."/>
            <person name="Andreopoulos W."/>
            <person name="Pangilinan J."/>
            <person name="LaButti K."/>
            <person name="Riley R."/>
            <person name="Lipzen A."/>
            <person name="Clum A."/>
            <person name="Drula E."/>
            <person name="Henrissat B."/>
            <person name="Kohler A."/>
            <person name="Grigoriev I.V."/>
            <person name="Martin F.M."/>
            <person name="Hacquard S."/>
        </authorList>
    </citation>
    <scope>NUCLEOTIDE SEQUENCE</scope>
    <source>
        <strain evidence="2">MPI-SDFR-AT-0073</strain>
    </source>
</reference>
<evidence type="ECO:0000313" key="3">
    <source>
        <dbReference type="Proteomes" id="UP000758603"/>
    </source>
</evidence>
<dbReference type="AlphaFoldDB" id="A0A9P8RJ37"/>
<feature type="region of interest" description="Disordered" evidence="1">
    <location>
        <begin position="46"/>
        <end position="100"/>
    </location>
</feature>
<evidence type="ECO:0000256" key="1">
    <source>
        <dbReference type="SAM" id="MobiDB-lite"/>
    </source>
</evidence>
<keyword evidence="3" id="KW-1185">Reference proteome</keyword>
<feature type="compositionally biased region" description="Basic residues" evidence="1">
    <location>
        <begin position="167"/>
        <end position="177"/>
    </location>
</feature>
<feature type="region of interest" description="Disordered" evidence="1">
    <location>
        <begin position="117"/>
        <end position="184"/>
    </location>
</feature>
<gene>
    <name evidence="2" type="ORF">BKA67DRAFT_663196</name>
</gene>
<dbReference type="Proteomes" id="UP000758603">
    <property type="component" value="Unassembled WGS sequence"/>
</dbReference>
<comment type="caution">
    <text evidence="2">The sequence shown here is derived from an EMBL/GenBank/DDBJ whole genome shotgun (WGS) entry which is preliminary data.</text>
</comment>
<organism evidence="2 3">
    <name type="scientific">Truncatella angustata</name>
    <dbReference type="NCBI Taxonomy" id="152316"/>
    <lineage>
        <taxon>Eukaryota</taxon>
        <taxon>Fungi</taxon>
        <taxon>Dikarya</taxon>
        <taxon>Ascomycota</taxon>
        <taxon>Pezizomycotina</taxon>
        <taxon>Sordariomycetes</taxon>
        <taxon>Xylariomycetidae</taxon>
        <taxon>Amphisphaeriales</taxon>
        <taxon>Sporocadaceae</taxon>
        <taxon>Truncatella</taxon>
    </lineage>
</organism>
<sequence>MDLRVLGASVAIYIDGVIEGRREEIAFKTDPNFQHPLWDTLSASEQLGPDDFGLESGTSLSFPPLERPTQLHVDPIPATLPRGPQSHTESDFSGRATPVRETSPEFDDFVALFGPQSDILPSSPHLPPTACTETMVHGEPSTPCQRRNRAQSIVSSRSEPRAPTKPSLHHPQPRRPFVRCQSSPGFRARSTRLSLSTIKWFED</sequence>
<proteinExistence type="predicted"/>
<protein>
    <submittedName>
        <fullName evidence="2">Uncharacterized protein</fullName>
    </submittedName>
</protein>
<dbReference type="EMBL" id="JAGPXC010000009">
    <property type="protein sequence ID" value="KAH6646812.1"/>
    <property type="molecule type" value="Genomic_DNA"/>
</dbReference>
<evidence type="ECO:0000313" key="2">
    <source>
        <dbReference type="EMBL" id="KAH6646812.1"/>
    </source>
</evidence>
<feature type="compositionally biased region" description="Polar residues" evidence="1">
    <location>
        <begin position="142"/>
        <end position="157"/>
    </location>
</feature>